<dbReference type="InterPro" id="IPR027417">
    <property type="entry name" value="P-loop_NTPase"/>
</dbReference>
<evidence type="ECO:0000313" key="3">
    <source>
        <dbReference type="Proteomes" id="UP000015105"/>
    </source>
</evidence>
<name>A0A452XI02_AEGTS</name>
<feature type="domain" description="NB-ARC" evidence="1">
    <location>
        <begin position="1"/>
        <end position="83"/>
    </location>
</feature>
<reference evidence="2" key="5">
    <citation type="journal article" date="2021" name="G3 (Bethesda)">
        <title>Aegilops tauschii genome assembly Aet v5.0 features greater sequence contiguity and improved annotation.</title>
        <authorList>
            <person name="Wang L."/>
            <person name="Zhu T."/>
            <person name="Rodriguez J.C."/>
            <person name="Deal K.R."/>
            <person name="Dubcovsky J."/>
            <person name="McGuire P.E."/>
            <person name="Lux T."/>
            <person name="Spannagl M."/>
            <person name="Mayer K.F.X."/>
            <person name="Baldrich P."/>
            <person name="Meyers B.C."/>
            <person name="Huo N."/>
            <person name="Gu Y.Q."/>
            <person name="Zhou H."/>
            <person name="Devos K.M."/>
            <person name="Bennetzen J.L."/>
            <person name="Unver T."/>
            <person name="Budak H."/>
            <person name="Gulick P.J."/>
            <person name="Galiba G."/>
            <person name="Kalapos B."/>
            <person name="Nelson D.R."/>
            <person name="Li P."/>
            <person name="You F.M."/>
            <person name="Luo M.C."/>
            <person name="Dvorak J."/>
        </authorList>
    </citation>
    <scope>NUCLEOTIDE SEQUENCE [LARGE SCALE GENOMIC DNA]</scope>
    <source>
        <strain evidence="2">cv. AL8/78</strain>
    </source>
</reference>
<dbReference type="Proteomes" id="UP000015105">
    <property type="component" value="Chromosome 1D"/>
</dbReference>
<reference evidence="3" key="2">
    <citation type="journal article" date="2017" name="Nat. Plants">
        <title>The Aegilops tauschii genome reveals multiple impacts of transposons.</title>
        <authorList>
            <person name="Zhao G."/>
            <person name="Zou C."/>
            <person name="Li K."/>
            <person name="Wang K."/>
            <person name="Li T."/>
            <person name="Gao L."/>
            <person name="Zhang X."/>
            <person name="Wang H."/>
            <person name="Yang Z."/>
            <person name="Liu X."/>
            <person name="Jiang W."/>
            <person name="Mao L."/>
            <person name="Kong X."/>
            <person name="Jiao Y."/>
            <person name="Jia J."/>
        </authorList>
    </citation>
    <scope>NUCLEOTIDE SEQUENCE [LARGE SCALE GENOMIC DNA]</scope>
    <source>
        <strain evidence="3">cv. AL8/78</strain>
    </source>
</reference>
<protein>
    <recommendedName>
        <fullName evidence="1">NB-ARC domain-containing protein</fullName>
    </recommendedName>
</protein>
<dbReference type="InterPro" id="IPR002182">
    <property type="entry name" value="NB-ARC"/>
</dbReference>
<dbReference type="Pfam" id="PF00931">
    <property type="entry name" value="NB-ARC"/>
    <property type="match status" value="1"/>
</dbReference>
<dbReference type="AlphaFoldDB" id="A0A452XI02"/>
<dbReference type="Gramene" id="AET1Gv20004400.4">
    <property type="protein sequence ID" value="AET1Gv20004400.4"/>
    <property type="gene ID" value="AET1Gv20004400"/>
</dbReference>
<evidence type="ECO:0000259" key="1">
    <source>
        <dbReference type="Pfam" id="PF00931"/>
    </source>
</evidence>
<dbReference type="PANTHER" id="PTHR19338">
    <property type="entry name" value="TRANSLOCASE OF INNER MITOCHONDRIAL MEMBRANE 13 HOMOLOG"/>
    <property type="match status" value="1"/>
</dbReference>
<dbReference type="PANTHER" id="PTHR19338:SF21">
    <property type="entry name" value="OS10G0124400 PROTEIN"/>
    <property type="match status" value="1"/>
</dbReference>
<dbReference type="EnsemblPlants" id="AET1Gv20004400.4">
    <property type="protein sequence ID" value="AET1Gv20004400.4"/>
    <property type="gene ID" value="AET1Gv20004400"/>
</dbReference>
<reference evidence="2" key="3">
    <citation type="journal article" date="2017" name="Nature">
        <title>Genome sequence of the progenitor of the wheat D genome Aegilops tauschii.</title>
        <authorList>
            <person name="Luo M.C."/>
            <person name="Gu Y.Q."/>
            <person name="Puiu D."/>
            <person name="Wang H."/>
            <person name="Twardziok S.O."/>
            <person name="Deal K.R."/>
            <person name="Huo N."/>
            <person name="Zhu T."/>
            <person name="Wang L."/>
            <person name="Wang Y."/>
            <person name="McGuire P.E."/>
            <person name="Liu S."/>
            <person name="Long H."/>
            <person name="Ramasamy R.K."/>
            <person name="Rodriguez J.C."/>
            <person name="Van S.L."/>
            <person name="Yuan L."/>
            <person name="Wang Z."/>
            <person name="Xia Z."/>
            <person name="Xiao L."/>
            <person name="Anderson O.D."/>
            <person name="Ouyang S."/>
            <person name="Liang Y."/>
            <person name="Zimin A.V."/>
            <person name="Pertea G."/>
            <person name="Qi P."/>
            <person name="Bennetzen J.L."/>
            <person name="Dai X."/>
            <person name="Dawson M.W."/>
            <person name="Muller H.G."/>
            <person name="Kugler K."/>
            <person name="Rivarola-Duarte L."/>
            <person name="Spannagl M."/>
            <person name="Mayer K.F.X."/>
            <person name="Lu F.H."/>
            <person name="Bevan M.W."/>
            <person name="Leroy P."/>
            <person name="Li P."/>
            <person name="You F.M."/>
            <person name="Sun Q."/>
            <person name="Liu Z."/>
            <person name="Lyons E."/>
            <person name="Wicker T."/>
            <person name="Salzberg S.L."/>
            <person name="Devos K.M."/>
            <person name="Dvorak J."/>
        </authorList>
    </citation>
    <scope>NUCLEOTIDE SEQUENCE [LARGE SCALE GENOMIC DNA]</scope>
    <source>
        <strain evidence="2">cv. AL8/78</strain>
    </source>
</reference>
<keyword evidence="3" id="KW-1185">Reference proteome</keyword>
<evidence type="ECO:0000313" key="2">
    <source>
        <dbReference type="EnsemblPlants" id="AET1Gv20004400.4"/>
    </source>
</evidence>
<dbReference type="SUPFAM" id="SSF52540">
    <property type="entry name" value="P-loop containing nucleoside triphosphate hydrolases"/>
    <property type="match status" value="1"/>
</dbReference>
<reference evidence="3" key="1">
    <citation type="journal article" date="2014" name="Science">
        <title>Ancient hybridizations among the ancestral genomes of bread wheat.</title>
        <authorList>
            <consortium name="International Wheat Genome Sequencing Consortium,"/>
            <person name="Marcussen T."/>
            <person name="Sandve S.R."/>
            <person name="Heier L."/>
            <person name="Spannagl M."/>
            <person name="Pfeifer M."/>
            <person name="Jakobsen K.S."/>
            <person name="Wulff B.B."/>
            <person name="Steuernagel B."/>
            <person name="Mayer K.F."/>
            <person name="Olsen O.A."/>
        </authorList>
    </citation>
    <scope>NUCLEOTIDE SEQUENCE [LARGE SCALE GENOMIC DNA]</scope>
    <source>
        <strain evidence="3">cv. AL8/78</strain>
    </source>
</reference>
<sequence>MSIVGFGGLGKTTLAKAVYDKIKVQFDNVAFVSVSRNPDMAKILKKVLYELDKSKYATINEAARDNEQLIDELRMFLQDKRYVCSSKLLSLFFSGEHVMLASKYRVPTKFYFGFVKWR</sequence>
<reference evidence="2" key="4">
    <citation type="submission" date="2019-03" db="UniProtKB">
        <authorList>
            <consortium name="EnsemblPlants"/>
        </authorList>
    </citation>
    <scope>IDENTIFICATION</scope>
</reference>
<dbReference type="Gene3D" id="3.40.50.300">
    <property type="entry name" value="P-loop containing nucleotide triphosphate hydrolases"/>
    <property type="match status" value="1"/>
</dbReference>
<dbReference type="GO" id="GO:0043531">
    <property type="term" value="F:ADP binding"/>
    <property type="evidence" value="ECO:0007669"/>
    <property type="project" value="InterPro"/>
</dbReference>
<organism evidence="2 3">
    <name type="scientific">Aegilops tauschii subsp. strangulata</name>
    <name type="common">Goatgrass</name>
    <dbReference type="NCBI Taxonomy" id="200361"/>
    <lineage>
        <taxon>Eukaryota</taxon>
        <taxon>Viridiplantae</taxon>
        <taxon>Streptophyta</taxon>
        <taxon>Embryophyta</taxon>
        <taxon>Tracheophyta</taxon>
        <taxon>Spermatophyta</taxon>
        <taxon>Magnoliopsida</taxon>
        <taxon>Liliopsida</taxon>
        <taxon>Poales</taxon>
        <taxon>Poaceae</taxon>
        <taxon>BOP clade</taxon>
        <taxon>Pooideae</taxon>
        <taxon>Triticodae</taxon>
        <taxon>Triticeae</taxon>
        <taxon>Triticinae</taxon>
        <taxon>Aegilops</taxon>
    </lineage>
</organism>
<proteinExistence type="predicted"/>
<accession>A0A452XI02</accession>